<dbReference type="AlphaFoldDB" id="A0A6A5SRT5"/>
<dbReference type="Proteomes" id="UP000800038">
    <property type="component" value="Unassembled WGS sequence"/>
</dbReference>
<accession>A0A6A5SRT5</accession>
<evidence type="ECO:0000313" key="2">
    <source>
        <dbReference type="EMBL" id="KAF1943261.1"/>
    </source>
</evidence>
<evidence type="ECO:0000256" key="1">
    <source>
        <dbReference type="SAM" id="SignalP"/>
    </source>
</evidence>
<organism evidence="2 3">
    <name type="scientific">Clathrospora elynae</name>
    <dbReference type="NCBI Taxonomy" id="706981"/>
    <lineage>
        <taxon>Eukaryota</taxon>
        <taxon>Fungi</taxon>
        <taxon>Dikarya</taxon>
        <taxon>Ascomycota</taxon>
        <taxon>Pezizomycotina</taxon>
        <taxon>Dothideomycetes</taxon>
        <taxon>Pleosporomycetidae</taxon>
        <taxon>Pleosporales</taxon>
        <taxon>Diademaceae</taxon>
        <taxon>Clathrospora</taxon>
    </lineage>
</organism>
<sequence length="75" mass="8185">MNALHCFTTLALILPAPTIGTASNITFKSFANEVVIPRDLQRVKLGTKLIGEAPHYLSASAPDGVHDYYQTSNQR</sequence>
<protein>
    <submittedName>
        <fullName evidence="2">Uncharacterized protein</fullName>
    </submittedName>
</protein>
<proteinExistence type="predicted"/>
<dbReference type="EMBL" id="ML976027">
    <property type="protein sequence ID" value="KAF1943261.1"/>
    <property type="molecule type" value="Genomic_DNA"/>
</dbReference>
<name>A0A6A5SRT5_9PLEO</name>
<gene>
    <name evidence="2" type="ORF">EJ02DRAFT_146393</name>
</gene>
<reference evidence="2" key="1">
    <citation type="journal article" date="2020" name="Stud. Mycol.">
        <title>101 Dothideomycetes genomes: a test case for predicting lifestyles and emergence of pathogens.</title>
        <authorList>
            <person name="Haridas S."/>
            <person name="Albert R."/>
            <person name="Binder M."/>
            <person name="Bloem J."/>
            <person name="Labutti K."/>
            <person name="Salamov A."/>
            <person name="Andreopoulos B."/>
            <person name="Baker S."/>
            <person name="Barry K."/>
            <person name="Bills G."/>
            <person name="Bluhm B."/>
            <person name="Cannon C."/>
            <person name="Castanera R."/>
            <person name="Culley D."/>
            <person name="Daum C."/>
            <person name="Ezra D."/>
            <person name="Gonzalez J."/>
            <person name="Henrissat B."/>
            <person name="Kuo A."/>
            <person name="Liang C."/>
            <person name="Lipzen A."/>
            <person name="Lutzoni F."/>
            <person name="Magnuson J."/>
            <person name="Mondo S."/>
            <person name="Nolan M."/>
            <person name="Ohm R."/>
            <person name="Pangilinan J."/>
            <person name="Park H.-J."/>
            <person name="Ramirez L."/>
            <person name="Alfaro M."/>
            <person name="Sun H."/>
            <person name="Tritt A."/>
            <person name="Yoshinaga Y."/>
            <person name="Zwiers L.-H."/>
            <person name="Turgeon B."/>
            <person name="Goodwin S."/>
            <person name="Spatafora J."/>
            <person name="Crous P."/>
            <person name="Grigoriev I."/>
        </authorList>
    </citation>
    <scope>NUCLEOTIDE SEQUENCE</scope>
    <source>
        <strain evidence="2">CBS 161.51</strain>
    </source>
</reference>
<evidence type="ECO:0000313" key="3">
    <source>
        <dbReference type="Proteomes" id="UP000800038"/>
    </source>
</evidence>
<keyword evidence="1" id="KW-0732">Signal</keyword>
<feature type="signal peptide" evidence="1">
    <location>
        <begin position="1"/>
        <end position="22"/>
    </location>
</feature>
<keyword evidence="3" id="KW-1185">Reference proteome</keyword>
<feature type="chain" id="PRO_5025548589" evidence="1">
    <location>
        <begin position="23"/>
        <end position="75"/>
    </location>
</feature>